<feature type="transmembrane region" description="Helical" evidence="1">
    <location>
        <begin position="44"/>
        <end position="70"/>
    </location>
</feature>
<name>A0A5B6UBL9_9ROSI</name>
<sequence>MFISCLVSAKVMLLLWHRLVEENMNVLILFLVAFHYQVDSSAVLHIFLFCFSSIAVFLGYVFSVGCSYAIPVPLFVTWKKVVNGGEPRLRGCIGTLEACQLINGFRDYALTSALRDRRFPPIQAKELPNLECTVSILTDYETANNYLDWEAVMVLFSFVWNVGVVGKHGIIIEFVDDYNTRRSATYLPEVPAHEGWTRVEAIDSLIRKAGFSGPITESLRKRIKLTRYQSTLFTMHYSDYASHVKATRGAAPTIAGAKLGNH</sequence>
<keyword evidence="4" id="KW-1185">Reference proteome</keyword>
<protein>
    <submittedName>
        <fullName evidence="3">AMMECR1 family</fullName>
    </submittedName>
</protein>
<dbReference type="AlphaFoldDB" id="A0A5B6UBL9"/>
<dbReference type="Proteomes" id="UP000325315">
    <property type="component" value="Unassembled WGS sequence"/>
</dbReference>
<feature type="transmembrane region" description="Helical" evidence="1">
    <location>
        <begin position="20"/>
        <end position="38"/>
    </location>
</feature>
<dbReference type="InterPro" id="IPR036071">
    <property type="entry name" value="AMMECR1_dom_sf"/>
</dbReference>
<comment type="caution">
    <text evidence="3">The sequence shown here is derived from an EMBL/GenBank/DDBJ whole genome shotgun (WGS) entry which is preliminary data.</text>
</comment>
<organism evidence="3 4">
    <name type="scientific">Gossypium australe</name>
    <dbReference type="NCBI Taxonomy" id="47621"/>
    <lineage>
        <taxon>Eukaryota</taxon>
        <taxon>Viridiplantae</taxon>
        <taxon>Streptophyta</taxon>
        <taxon>Embryophyta</taxon>
        <taxon>Tracheophyta</taxon>
        <taxon>Spermatophyta</taxon>
        <taxon>Magnoliopsida</taxon>
        <taxon>eudicotyledons</taxon>
        <taxon>Gunneridae</taxon>
        <taxon>Pentapetalae</taxon>
        <taxon>rosids</taxon>
        <taxon>malvids</taxon>
        <taxon>Malvales</taxon>
        <taxon>Malvaceae</taxon>
        <taxon>Malvoideae</taxon>
        <taxon>Gossypium</taxon>
    </lineage>
</organism>
<evidence type="ECO:0000313" key="3">
    <source>
        <dbReference type="EMBL" id="KAA3454257.1"/>
    </source>
</evidence>
<dbReference type="Pfam" id="PF01871">
    <property type="entry name" value="AMMECR1"/>
    <property type="match status" value="1"/>
</dbReference>
<keyword evidence="1" id="KW-0812">Transmembrane</keyword>
<dbReference type="SUPFAM" id="SSF143447">
    <property type="entry name" value="AMMECR1-like"/>
    <property type="match status" value="1"/>
</dbReference>
<evidence type="ECO:0000259" key="2">
    <source>
        <dbReference type="PROSITE" id="PS51112"/>
    </source>
</evidence>
<dbReference type="NCBIfam" id="TIGR00296">
    <property type="entry name" value="TIGR00296 family protein"/>
    <property type="match status" value="1"/>
</dbReference>
<dbReference type="PROSITE" id="PS51112">
    <property type="entry name" value="AMMECR1"/>
    <property type="match status" value="1"/>
</dbReference>
<feature type="domain" description="AMMECR1" evidence="2">
    <location>
        <begin position="35"/>
        <end position="244"/>
    </location>
</feature>
<gene>
    <name evidence="3" type="ORF">EPI10_010201</name>
</gene>
<proteinExistence type="predicted"/>
<dbReference type="Gene3D" id="3.30.1490.150">
    <property type="entry name" value="Hypothetical protein ph0010, domain 2"/>
    <property type="match status" value="1"/>
</dbReference>
<dbReference type="InterPro" id="IPR027485">
    <property type="entry name" value="AMMECR1_N"/>
</dbReference>
<evidence type="ECO:0000256" key="1">
    <source>
        <dbReference type="SAM" id="Phobius"/>
    </source>
</evidence>
<dbReference type="EMBL" id="SMMG02000013">
    <property type="protein sequence ID" value="KAA3454257.1"/>
    <property type="molecule type" value="Genomic_DNA"/>
</dbReference>
<dbReference type="OrthoDB" id="24630at2759"/>
<dbReference type="Gene3D" id="3.30.700.20">
    <property type="entry name" value="Hypothetical protein ph0010, domain 1"/>
    <property type="match status" value="1"/>
</dbReference>
<keyword evidence="1" id="KW-0472">Membrane</keyword>
<dbReference type="InterPro" id="IPR002733">
    <property type="entry name" value="AMMECR1_domain"/>
</dbReference>
<dbReference type="PANTHER" id="PTHR13016:SF0">
    <property type="entry name" value="AMME SYNDROME CANDIDATE GENE 1 PROTEIN"/>
    <property type="match status" value="1"/>
</dbReference>
<dbReference type="InterPro" id="IPR023473">
    <property type="entry name" value="AMMECR1"/>
</dbReference>
<accession>A0A5B6UBL9</accession>
<reference evidence="4" key="1">
    <citation type="journal article" date="2019" name="Plant Biotechnol. J.">
        <title>Genome sequencing of the Australian wild diploid species Gossypium australe highlights disease resistance and delayed gland morphogenesis.</title>
        <authorList>
            <person name="Cai Y."/>
            <person name="Cai X."/>
            <person name="Wang Q."/>
            <person name="Wang P."/>
            <person name="Zhang Y."/>
            <person name="Cai C."/>
            <person name="Xu Y."/>
            <person name="Wang K."/>
            <person name="Zhou Z."/>
            <person name="Wang C."/>
            <person name="Geng S."/>
            <person name="Li B."/>
            <person name="Dong Q."/>
            <person name="Hou Y."/>
            <person name="Wang H."/>
            <person name="Ai P."/>
            <person name="Liu Z."/>
            <person name="Yi F."/>
            <person name="Sun M."/>
            <person name="An G."/>
            <person name="Cheng J."/>
            <person name="Zhang Y."/>
            <person name="Shi Q."/>
            <person name="Xie Y."/>
            <person name="Shi X."/>
            <person name="Chang Y."/>
            <person name="Huang F."/>
            <person name="Chen Y."/>
            <person name="Hong S."/>
            <person name="Mi L."/>
            <person name="Sun Q."/>
            <person name="Zhang L."/>
            <person name="Zhou B."/>
            <person name="Peng R."/>
            <person name="Zhang X."/>
            <person name="Liu F."/>
        </authorList>
    </citation>
    <scope>NUCLEOTIDE SEQUENCE [LARGE SCALE GENOMIC DNA]</scope>
    <source>
        <strain evidence="4">cv. PA1801</strain>
    </source>
</reference>
<dbReference type="PANTHER" id="PTHR13016">
    <property type="entry name" value="AMMECR1 HOMOLOG"/>
    <property type="match status" value="1"/>
</dbReference>
<keyword evidence="1" id="KW-1133">Transmembrane helix</keyword>
<evidence type="ECO:0000313" key="4">
    <source>
        <dbReference type="Proteomes" id="UP000325315"/>
    </source>
</evidence>